<evidence type="ECO:0000256" key="4">
    <source>
        <dbReference type="ARBA" id="ARBA00022989"/>
    </source>
</evidence>
<dbReference type="InterPro" id="IPR001054">
    <property type="entry name" value="A/G_cyclase"/>
</dbReference>
<evidence type="ECO:0000256" key="7">
    <source>
        <dbReference type="SAM" id="MobiDB-lite"/>
    </source>
</evidence>
<keyword evidence="2" id="KW-0812">Transmembrane</keyword>
<evidence type="ECO:0000259" key="8">
    <source>
        <dbReference type="PROSITE" id="PS50125"/>
    </source>
</evidence>
<feature type="domain" description="Guanylate cyclase" evidence="8">
    <location>
        <begin position="921"/>
        <end position="1062"/>
    </location>
</feature>
<feature type="region of interest" description="Disordered" evidence="7">
    <location>
        <begin position="584"/>
        <end position="621"/>
    </location>
</feature>
<dbReference type="PANTHER" id="PTHR11920:SF335">
    <property type="entry name" value="GUANYLATE CYCLASE"/>
    <property type="match status" value="1"/>
</dbReference>
<keyword evidence="3" id="KW-0547">Nucleotide-binding</keyword>
<evidence type="ECO:0000256" key="2">
    <source>
        <dbReference type="ARBA" id="ARBA00022692"/>
    </source>
</evidence>
<dbReference type="InterPro" id="IPR029787">
    <property type="entry name" value="Nucleotide_cyclase"/>
</dbReference>
<keyword evidence="6" id="KW-0456">Lyase</keyword>
<dbReference type="PANTHER" id="PTHR11920">
    <property type="entry name" value="GUANYLYL CYCLASE"/>
    <property type="match status" value="1"/>
</dbReference>
<dbReference type="GO" id="GO:0035556">
    <property type="term" value="P:intracellular signal transduction"/>
    <property type="evidence" value="ECO:0007669"/>
    <property type="project" value="InterPro"/>
</dbReference>
<dbReference type="CDD" id="cd07302">
    <property type="entry name" value="CHD"/>
    <property type="match status" value="1"/>
</dbReference>
<dbReference type="PROSITE" id="PS50125">
    <property type="entry name" value="GUANYLATE_CYCLASE_2"/>
    <property type="match status" value="1"/>
</dbReference>
<proteinExistence type="predicted"/>
<evidence type="ECO:0000256" key="3">
    <source>
        <dbReference type="ARBA" id="ARBA00022741"/>
    </source>
</evidence>
<dbReference type="Gene3D" id="3.30.70.1230">
    <property type="entry name" value="Nucleotide cyclase"/>
    <property type="match status" value="1"/>
</dbReference>
<evidence type="ECO:0000256" key="6">
    <source>
        <dbReference type="ARBA" id="ARBA00023239"/>
    </source>
</evidence>
<feature type="region of interest" description="Disordered" evidence="7">
    <location>
        <begin position="226"/>
        <end position="248"/>
    </location>
</feature>
<evidence type="ECO:0000256" key="1">
    <source>
        <dbReference type="ARBA" id="ARBA00004370"/>
    </source>
</evidence>
<name>A0A7S3VK08_DUNTE</name>
<dbReference type="GO" id="GO:0004016">
    <property type="term" value="F:adenylate cyclase activity"/>
    <property type="evidence" value="ECO:0007669"/>
    <property type="project" value="TreeGrafter"/>
</dbReference>
<protein>
    <recommendedName>
        <fullName evidence="8">Guanylate cyclase domain-containing protein</fullName>
    </recommendedName>
</protein>
<dbReference type="GO" id="GO:0001653">
    <property type="term" value="F:peptide receptor activity"/>
    <property type="evidence" value="ECO:0007669"/>
    <property type="project" value="TreeGrafter"/>
</dbReference>
<sequence length="1303" mass="140366">MVMFGPCFPRRVSSKSAPHPWPYAVLTLEGGAHEAQVVDGLAILSSEGVPGGVHQHAALLASLASQSRVFKAVLEAFRDEATLSGGQEQGLQQSMVIDMGGHCPDAWPPKLSCSLRIMTVPQPLHTVSFKNSTASSQGVRAPVGNQQHVALILEHVPAGGGFPAPSKNALLDSKGYGSQHRSCSSRESLCVKHPGSPSDNKSNHSLGGWWQSSREQGTLAGVLDQQQQQLLQHQEQQQQHHYHHHHQMEQQQLQPCLRSGLIVDEAPILATLFDRDGHVLEQNRGSREFYGALGKEGMWSKAAGPQAASEKLCPAHAEGSLQGILLELFAADDTKMLAGLLQHIDDGMAWRGTIRVKPRLAAAAAATGPEEATGSAAPTGIEEKGAAALVAHTRTKEKEKTALAAHTGTGEKPCGDELLDSNQAANSVGNYNPLSFGAHNTSTHATEIHDSAEGSRELRRGAGSTSLDLPRTFQGRSDPQAPSLLSRASFDINPQRKLRNVPKASPSFSSRLQSQLCKRAEHPHQPKVLFGRSSLEASRRSSSKTQQQCVVSPRMDAFSLQPQHANAGRPWPFSAGKMEAAWHGLARQQEAAAEGRLQGGADEDQQQGGGPEKPKLVESDEKQRLVGFQEEQSKEGKGKGFIAVPTYEINLAEAKMEQSKCELQVPRLRQAWKQHRHVMGLQEGIPTCLQLDPASAVVDCSGTSKSTQREGTGTHARDGRSLFKQCTQKEEFGRILSLQSVQEEGEQPLASWQGFTREGGGVSQIQKAAALQGFLQSISCRSLAARTTYSGGAVSKELKQGCARSMSMECLEGGGLRASLHQQDSATSISRSITLAEPACFHDLELKPARDPMTGQPVFILLQRDVSERVEQEQLLSGLTEAQLLMLSQIFPRHVIDALSSDDAITVANISDMAYSHADVTILFLDLVGFTSMSSKSKSPEEVLIFLNLIFGRFDKLVDKYQVQKIDTIGDCFFLASGILAPDEDGFWAVDKAHDPIAGAGRMIGLAIEMQRATYDVFMPDGQPVQVRIGIHTGPCVSGLVGLTVPKWSVFGDSVNVAARAEQTAMPQTIQISSATVGLLPQDVGLELTPTGGVAMKGKGVMETWVWKHPPHWKECTSGLPPLPHSCTLLHERFCAPSWSHCSSSQLPASMLLPKVIQASLKRSETINAHEGLLVSLDEAGEQRSPCLAKRRKSFRTCDSSSHTLHSPKCSPPPTLLAPALSPDGGCMPAAAPTKHPRTSSAGVFPLASPSGPPSFLSAQQDRGSLHASLLEAELRSWAISHQVPLAPLKENKVDQGQEKEED</sequence>
<dbReference type="SUPFAM" id="SSF55073">
    <property type="entry name" value="Nucleotide cyclase"/>
    <property type="match status" value="1"/>
</dbReference>
<keyword evidence="4" id="KW-1133">Transmembrane helix</keyword>
<reference evidence="9" key="1">
    <citation type="submission" date="2021-01" db="EMBL/GenBank/DDBJ databases">
        <authorList>
            <person name="Corre E."/>
            <person name="Pelletier E."/>
            <person name="Niang G."/>
            <person name="Scheremetjew M."/>
            <person name="Finn R."/>
            <person name="Kale V."/>
            <person name="Holt S."/>
            <person name="Cochrane G."/>
            <person name="Meng A."/>
            <person name="Brown T."/>
            <person name="Cohen L."/>
        </authorList>
    </citation>
    <scope>NUCLEOTIDE SEQUENCE</scope>
    <source>
        <strain evidence="9">CCMP1320</strain>
    </source>
</reference>
<feature type="compositionally biased region" description="Low complexity" evidence="7">
    <location>
        <begin position="226"/>
        <end position="239"/>
    </location>
</feature>
<feature type="region of interest" description="Disordered" evidence="7">
    <location>
        <begin position="447"/>
        <end position="550"/>
    </location>
</feature>
<feature type="compositionally biased region" description="Basic and acidic residues" evidence="7">
    <location>
        <begin position="447"/>
        <end position="460"/>
    </location>
</feature>
<keyword evidence="5" id="KW-0472">Membrane</keyword>
<dbReference type="SMART" id="SM00044">
    <property type="entry name" value="CYCc"/>
    <property type="match status" value="1"/>
</dbReference>
<dbReference type="GO" id="GO:0007168">
    <property type="term" value="P:receptor guanylyl cyclase signaling pathway"/>
    <property type="evidence" value="ECO:0007669"/>
    <property type="project" value="TreeGrafter"/>
</dbReference>
<gene>
    <name evidence="9" type="ORF">DTER00134_LOCUS3825</name>
</gene>
<evidence type="ECO:0000313" key="9">
    <source>
        <dbReference type="EMBL" id="CAE0488755.1"/>
    </source>
</evidence>
<feature type="region of interest" description="Disordered" evidence="7">
    <location>
        <begin position="187"/>
        <end position="210"/>
    </location>
</feature>
<dbReference type="GO" id="GO:0004383">
    <property type="term" value="F:guanylate cyclase activity"/>
    <property type="evidence" value="ECO:0007669"/>
    <property type="project" value="TreeGrafter"/>
</dbReference>
<feature type="region of interest" description="Disordered" evidence="7">
    <location>
        <begin position="1282"/>
        <end position="1303"/>
    </location>
</feature>
<dbReference type="GO" id="GO:0000166">
    <property type="term" value="F:nucleotide binding"/>
    <property type="evidence" value="ECO:0007669"/>
    <property type="project" value="UniProtKB-KW"/>
</dbReference>
<feature type="compositionally biased region" description="Basic and acidic residues" evidence="7">
    <location>
        <begin position="612"/>
        <end position="621"/>
    </location>
</feature>
<evidence type="ECO:0000256" key="5">
    <source>
        <dbReference type="ARBA" id="ARBA00023136"/>
    </source>
</evidence>
<accession>A0A7S3VK08</accession>
<feature type="compositionally biased region" description="Polar residues" evidence="7">
    <location>
        <begin position="506"/>
        <end position="516"/>
    </location>
</feature>
<dbReference type="GO" id="GO:0005886">
    <property type="term" value="C:plasma membrane"/>
    <property type="evidence" value="ECO:0007669"/>
    <property type="project" value="TreeGrafter"/>
</dbReference>
<dbReference type="EMBL" id="HBIP01007251">
    <property type="protein sequence ID" value="CAE0488755.1"/>
    <property type="molecule type" value="Transcribed_RNA"/>
</dbReference>
<feature type="region of interest" description="Disordered" evidence="7">
    <location>
        <begin position="1221"/>
        <end position="1240"/>
    </location>
</feature>
<feature type="compositionally biased region" description="Basic and acidic residues" evidence="7">
    <location>
        <begin position="1290"/>
        <end position="1303"/>
    </location>
</feature>
<dbReference type="Pfam" id="PF00211">
    <property type="entry name" value="Guanylate_cyc"/>
    <property type="match status" value="1"/>
</dbReference>
<comment type="subcellular location">
    <subcellularLocation>
        <location evidence="1">Membrane</location>
    </subcellularLocation>
</comment>
<feature type="compositionally biased region" description="Polar residues" evidence="7">
    <location>
        <begin position="197"/>
        <end position="210"/>
    </location>
</feature>
<organism evidence="9">
    <name type="scientific">Dunaliella tertiolecta</name>
    <name type="common">Green alga</name>
    <dbReference type="NCBI Taxonomy" id="3047"/>
    <lineage>
        <taxon>Eukaryota</taxon>
        <taxon>Viridiplantae</taxon>
        <taxon>Chlorophyta</taxon>
        <taxon>core chlorophytes</taxon>
        <taxon>Chlorophyceae</taxon>
        <taxon>CS clade</taxon>
        <taxon>Chlamydomonadales</taxon>
        <taxon>Dunaliellaceae</taxon>
        <taxon>Dunaliella</taxon>
    </lineage>
</organism>
<dbReference type="InterPro" id="IPR050401">
    <property type="entry name" value="Cyclic_nucleotide_synthase"/>
</dbReference>